<proteinExistence type="predicted"/>
<evidence type="ECO:0000256" key="2">
    <source>
        <dbReference type="SAM" id="Phobius"/>
    </source>
</evidence>
<protein>
    <submittedName>
        <fullName evidence="4 5">Uncharacterized protein</fullName>
    </submittedName>
</protein>
<sequence>MSIDGDFTNYPHHLNNPEIHSPIFSQPKNAFHISSQNNSGHETQILFLIIATGTIIVLFILIVIICIKKNKYLQNHINQQNRDCESPNTFTSGEVKECPSSRKNKVSGNGKKNGYFNSNESKNDHDFTVPTIVITTASLKRKNYKDEEFDF</sequence>
<dbReference type="AlphaFoldDB" id="A0A0K0ET19"/>
<reference evidence="4" key="1">
    <citation type="submission" date="2015-08" db="UniProtKB">
        <authorList>
            <consortium name="WormBaseParasite"/>
        </authorList>
    </citation>
    <scope>IDENTIFICATION</scope>
</reference>
<keyword evidence="2" id="KW-0812">Transmembrane</keyword>
<dbReference type="WBParaSite" id="SSTP_0001259500.1">
    <property type="protein sequence ID" value="SSTP_0001259500.1"/>
    <property type="gene ID" value="SSTP_0001259500"/>
</dbReference>
<accession>A0A0K0ET19</accession>
<evidence type="ECO:0000313" key="5">
    <source>
        <dbReference type="WBParaSite" id="TCONS_00000302.p1"/>
    </source>
</evidence>
<evidence type="ECO:0000313" key="4">
    <source>
        <dbReference type="WBParaSite" id="SSTP_0001259500.1"/>
    </source>
</evidence>
<evidence type="ECO:0000256" key="1">
    <source>
        <dbReference type="SAM" id="MobiDB-lite"/>
    </source>
</evidence>
<dbReference type="Proteomes" id="UP000035681">
    <property type="component" value="Unplaced"/>
</dbReference>
<organism evidence="4">
    <name type="scientific">Strongyloides stercoralis</name>
    <name type="common">Threadworm</name>
    <dbReference type="NCBI Taxonomy" id="6248"/>
    <lineage>
        <taxon>Eukaryota</taxon>
        <taxon>Metazoa</taxon>
        <taxon>Ecdysozoa</taxon>
        <taxon>Nematoda</taxon>
        <taxon>Chromadorea</taxon>
        <taxon>Rhabditida</taxon>
        <taxon>Tylenchina</taxon>
        <taxon>Panagrolaimomorpha</taxon>
        <taxon>Strongyloidoidea</taxon>
        <taxon>Strongyloididae</taxon>
        <taxon>Strongyloides</taxon>
    </lineage>
</organism>
<dbReference type="WBParaSite" id="TCONS_00000302.p1">
    <property type="protein sequence ID" value="TCONS_00000302.p1"/>
    <property type="gene ID" value="XLOC_000315"/>
</dbReference>
<keyword evidence="2" id="KW-1133">Transmembrane helix</keyword>
<feature type="region of interest" description="Disordered" evidence="1">
    <location>
        <begin position="82"/>
        <end position="120"/>
    </location>
</feature>
<name>A0A0K0ET19_STRER</name>
<evidence type="ECO:0000313" key="3">
    <source>
        <dbReference type="Proteomes" id="UP000035681"/>
    </source>
</evidence>
<keyword evidence="3" id="KW-1185">Reference proteome</keyword>
<keyword evidence="2" id="KW-0472">Membrane</keyword>
<feature type="compositionally biased region" description="Polar residues" evidence="1">
    <location>
        <begin position="82"/>
        <end position="92"/>
    </location>
</feature>
<feature type="transmembrane region" description="Helical" evidence="2">
    <location>
        <begin position="45"/>
        <end position="67"/>
    </location>
</feature>